<proteinExistence type="inferred from homology"/>
<dbReference type="SMART" id="SM00091">
    <property type="entry name" value="PAS"/>
    <property type="match status" value="1"/>
</dbReference>
<dbReference type="Pfam" id="PF24990">
    <property type="entry name" value="PAS_13"/>
    <property type="match status" value="2"/>
</dbReference>
<dbReference type="SUPFAM" id="SSF57701">
    <property type="entry name" value="Zn2/Cys6 DNA-binding domain"/>
    <property type="match status" value="1"/>
</dbReference>
<dbReference type="GO" id="GO:0009267">
    <property type="term" value="P:cellular response to starvation"/>
    <property type="evidence" value="ECO:0007669"/>
    <property type="project" value="TreeGrafter"/>
</dbReference>
<feature type="domain" description="PAS" evidence="12">
    <location>
        <begin position="378"/>
        <end position="450"/>
    </location>
</feature>
<dbReference type="RefSeq" id="XP_017988301.1">
    <property type="nucleotide sequence ID" value="XM_018132812.1"/>
</dbReference>
<dbReference type="GO" id="GO:0005634">
    <property type="term" value="C:nucleus"/>
    <property type="evidence" value="ECO:0007669"/>
    <property type="project" value="UniProtKB-SubCell"/>
</dbReference>
<evidence type="ECO:0000256" key="2">
    <source>
        <dbReference type="ARBA" id="ARBA00010855"/>
    </source>
</evidence>
<keyword evidence="7" id="KW-0238">DNA-binding</keyword>
<gene>
    <name evidence="13" type="ORF">AW171_hschr53249</name>
</gene>
<keyword evidence="4" id="KW-0479">Metal-binding</keyword>
<keyword evidence="3" id="KW-0312">Gluconeogenesis</keyword>
<accession>A0A0X8HTU2</accession>
<dbReference type="PROSITE" id="PS50112">
    <property type="entry name" value="PAS"/>
    <property type="match status" value="1"/>
</dbReference>
<organism evidence="13 14">
    <name type="scientific">Eremothecium sinecaudum</name>
    <dbReference type="NCBI Taxonomy" id="45286"/>
    <lineage>
        <taxon>Eukaryota</taxon>
        <taxon>Fungi</taxon>
        <taxon>Dikarya</taxon>
        <taxon>Ascomycota</taxon>
        <taxon>Saccharomycotina</taxon>
        <taxon>Saccharomycetes</taxon>
        <taxon>Saccharomycetales</taxon>
        <taxon>Saccharomycetaceae</taxon>
        <taxon>Eremothecium</taxon>
    </lineage>
</organism>
<dbReference type="CDD" id="cd00130">
    <property type="entry name" value="PAS"/>
    <property type="match status" value="1"/>
</dbReference>
<evidence type="ECO:0000256" key="7">
    <source>
        <dbReference type="ARBA" id="ARBA00023125"/>
    </source>
</evidence>
<dbReference type="Gene3D" id="4.10.240.10">
    <property type="entry name" value="Zn(2)-C6 fungal-type DNA-binding domain"/>
    <property type="match status" value="1"/>
</dbReference>
<evidence type="ECO:0000313" key="14">
    <source>
        <dbReference type="Proteomes" id="UP000243052"/>
    </source>
</evidence>
<dbReference type="Gene3D" id="3.30.450.20">
    <property type="entry name" value="PAS domain"/>
    <property type="match status" value="1"/>
</dbReference>
<dbReference type="AlphaFoldDB" id="A0A0X8HTU2"/>
<dbReference type="GO" id="GO:0006094">
    <property type="term" value="P:gluconeogenesis"/>
    <property type="evidence" value="ECO:0007669"/>
    <property type="project" value="UniProtKB-KW"/>
</dbReference>
<dbReference type="InterPro" id="IPR000014">
    <property type="entry name" value="PAS"/>
</dbReference>
<dbReference type="SMART" id="SM00066">
    <property type="entry name" value="GAL4"/>
    <property type="match status" value="1"/>
</dbReference>
<comment type="subcellular location">
    <subcellularLocation>
        <location evidence="1">Nucleus</location>
    </subcellularLocation>
</comment>
<dbReference type="GO" id="GO:0000977">
    <property type="term" value="F:RNA polymerase II transcription regulatory region sequence-specific DNA binding"/>
    <property type="evidence" value="ECO:0007669"/>
    <property type="project" value="TreeGrafter"/>
</dbReference>
<evidence type="ECO:0000256" key="9">
    <source>
        <dbReference type="ARBA" id="ARBA00023163"/>
    </source>
</evidence>
<keyword evidence="14" id="KW-1185">Reference proteome</keyword>
<evidence type="ECO:0000256" key="3">
    <source>
        <dbReference type="ARBA" id="ARBA00022432"/>
    </source>
</evidence>
<reference evidence="13 14" key="1">
    <citation type="submission" date="2016-01" db="EMBL/GenBank/DDBJ databases">
        <title>Genome sequence of the yeast Holleya sinecauda.</title>
        <authorList>
            <person name="Dietrich F.S."/>
        </authorList>
    </citation>
    <scope>NUCLEOTIDE SEQUENCE [LARGE SCALE GENOMIC DNA]</scope>
    <source>
        <strain evidence="13 14">ATCC 58844</strain>
    </source>
</reference>
<keyword evidence="9" id="KW-0804">Transcription</keyword>
<keyword evidence="10" id="KW-0539">Nucleus</keyword>
<evidence type="ECO:0000259" key="12">
    <source>
        <dbReference type="PROSITE" id="PS50112"/>
    </source>
</evidence>
<dbReference type="InterPro" id="IPR050335">
    <property type="entry name" value="ERT1_acuK_gluconeogen_tf"/>
</dbReference>
<evidence type="ECO:0000313" key="13">
    <source>
        <dbReference type="EMBL" id="AMD21305.1"/>
    </source>
</evidence>
<keyword evidence="8" id="KW-0010">Activator</keyword>
<evidence type="ECO:0000256" key="5">
    <source>
        <dbReference type="ARBA" id="ARBA00022833"/>
    </source>
</evidence>
<evidence type="ECO:0000256" key="8">
    <source>
        <dbReference type="ARBA" id="ARBA00023159"/>
    </source>
</evidence>
<dbReference type="STRING" id="45286.A0A0X8HTU2"/>
<dbReference type="PANTHER" id="PTHR47659">
    <property type="entry name" value="ZN(II)2CYS6 TRANSCRIPTION FACTOR (EUROFUNG)-RELATED"/>
    <property type="match status" value="1"/>
</dbReference>
<dbReference type="GO" id="GO:0000981">
    <property type="term" value="F:DNA-binding transcription factor activity, RNA polymerase II-specific"/>
    <property type="evidence" value="ECO:0007669"/>
    <property type="project" value="InterPro"/>
</dbReference>
<dbReference type="PROSITE" id="PS50048">
    <property type="entry name" value="ZN2_CY6_FUNGAL_2"/>
    <property type="match status" value="1"/>
</dbReference>
<evidence type="ECO:0000256" key="4">
    <source>
        <dbReference type="ARBA" id="ARBA00022723"/>
    </source>
</evidence>
<evidence type="ECO:0000259" key="11">
    <source>
        <dbReference type="PROSITE" id="PS50048"/>
    </source>
</evidence>
<protein>
    <submittedName>
        <fullName evidence="13">HER026Cp</fullName>
    </submittedName>
</protein>
<dbReference type="PROSITE" id="PS00463">
    <property type="entry name" value="ZN2_CY6_FUNGAL_1"/>
    <property type="match status" value="1"/>
</dbReference>
<sequence>MAVDTIKRRKKTNIACINCSRSHVTCERTRPCSRCIKKGLVMSCVDAPRKRRKYLADVPEDQLPASLKVYENEGDVEDSIDLEKSASTGTSVSPVVLPEGIQSRHHEHQFQDQGRIVHKTKFLSNAADLEYSTLSDIINQDTLLGKVPVSVLYNGTDSPTPSSDTVSSTQGACLNQQQSQQQVRSALSGPQGFRSPFHNLLGPHTEEILNSNVDLYTVHYPLVPEELTDCSRHFRRRQACAGIQRKNKCDKTVNQHFLSTEYTLPEIKASPYSPTGNGYLSFSLESRSPDEHQTHAHSEWPHSLRYSTPMEIYTLITEPFSYTSGFHSLLKYLHSRFKRRDLLDMCRSIAEFRPIFIASAIDLTEEDMIFMEQSYQRTLLEYDRFISQIGTPTCVWRRNGQISYLNDEFTLLTGWTREELLSKMTFVVELMDDESVREYFKTFSEVAYKEFKGSEKTISCRLLSPIKNKTTDCCCMWTWKRDVFGMPMMIVGHFLPILPLPDDTQRSSTFDE</sequence>
<evidence type="ECO:0000256" key="10">
    <source>
        <dbReference type="ARBA" id="ARBA00023242"/>
    </source>
</evidence>
<dbReference type="SUPFAM" id="SSF55785">
    <property type="entry name" value="PYP-like sensor domain (PAS domain)"/>
    <property type="match status" value="1"/>
</dbReference>
<dbReference type="Proteomes" id="UP000243052">
    <property type="component" value="Chromosome v"/>
</dbReference>
<keyword evidence="6" id="KW-0805">Transcription regulation</keyword>
<keyword evidence="5" id="KW-0862">Zinc</keyword>
<evidence type="ECO:0000256" key="6">
    <source>
        <dbReference type="ARBA" id="ARBA00023015"/>
    </source>
</evidence>
<dbReference type="Pfam" id="PF00172">
    <property type="entry name" value="Zn_clus"/>
    <property type="match status" value="1"/>
</dbReference>
<name>A0A0X8HTU2_9SACH</name>
<dbReference type="GO" id="GO:0008270">
    <property type="term" value="F:zinc ion binding"/>
    <property type="evidence" value="ECO:0007669"/>
    <property type="project" value="InterPro"/>
</dbReference>
<dbReference type="EMBL" id="CP014245">
    <property type="protein sequence ID" value="AMD21305.1"/>
    <property type="molecule type" value="Genomic_DNA"/>
</dbReference>
<dbReference type="CDD" id="cd00067">
    <property type="entry name" value="GAL4"/>
    <property type="match status" value="1"/>
</dbReference>
<feature type="domain" description="Zn(2)-C6 fungal-type" evidence="11">
    <location>
        <begin position="15"/>
        <end position="46"/>
    </location>
</feature>
<dbReference type="InterPro" id="IPR036864">
    <property type="entry name" value="Zn2-C6_fun-type_DNA-bd_sf"/>
</dbReference>
<dbReference type="OrthoDB" id="2538135at2759"/>
<comment type="similarity">
    <text evidence="2">Belongs to the ERT1/acuK family.</text>
</comment>
<dbReference type="GeneID" id="28724588"/>
<dbReference type="InterPro" id="IPR035965">
    <property type="entry name" value="PAS-like_dom_sf"/>
</dbReference>
<evidence type="ECO:0000256" key="1">
    <source>
        <dbReference type="ARBA" id="ARBA00004123"/>
    </source>
</evidence>
<dbReference type="PANTHER" id="PTHR47659:SF1">
    <property type="entry name" value="TRANSCRIPTION ACTIVATOR OF GLUCONEOGENESIS ERT1"/>
    <property type="match status" value="1"/>
</dbReference>
<dbReference type="InterPro" id="IPR056751">
    <property type="entry name" value="PAS_13"/>
</dbReference>
<dbReference type="InterPro" id="IPR001138">
    <property type="entry name" value="Zn2Cys6_DnaBD"/>
</dbReference>